<dbReference type="Pfam" id="PF08275">
    <property type="entry name" value="DNAG_N"/>
    <property type="match status" value="1"/>
</dbReference>
<accession>A0A381PNV3</accession>
<dbReference type="SMART" id="SM00493">
    <property type="entry name" value="TOPRIM"/>
    <property type="match status" value="1"/>
</dbReference>
<evidence type="ECO:0000256" key="7">
    <source>
        <dbReference type="ARBA" id="ARBA00022723"/>
    </source>
</evidence>
<dbReference type="GO" id="GO:0006269">
    <property type="term" value="P:DNA replication, synthesis of primer"/>
    <property type="evidence" value="ECO:0007669"/>
    <property type="project" value="UniProtKB-KW"/>
</dbReference>
<keyword evidence="7" id="KW-0479">Metal-binding</keyword>
<dbReference type="Gene3D" id="3.90.580.10">
    <property type="entry name" value="Zinc finger, CHC2-type domain"/>
    <property type="match status" value="1"/>
</dbReference>
<evidence type="ECO:0000256" key="9">
    <source>
        <dbReference type="ARBA" id="ARBA00022833"/>
    </source>
</evidence>
<dbReference type="FunFam" id="3.40.1360.10:FF:000002">
    <property type="entry name" value="DNA primase"/>
    <property type="match status" value="1"/>
</dbReference>
<dbReference type="SUPFAM" id="SSF57783">
    <property type="entry name" value="Zinc beta-ribbon"/>
    <property type="match status" value="1"/>
</dbReference>
<comment type="cofactor">
    <cofactor evidence="1">
        <name>Zn(2+)</name>
        <dbReference type="ChEBI" id="CHEBI:29105"/>
    </cofactor>
</comment>
<protein>
    <recommendedName>
        <fullName evidence="13">Toprim domain-containing protein</fullName>
    </recommendedName>
</protein>
<dbReference type="Pfam" id="PF13155">
    <property type="entry name" value="Toprim_2"/>
    <property type="match status" value="1"/>
</dbReference>
<reference evidence="14" key="1">
    <citation type="submission" date="2018-05" db="EMBL/GenBank/DDBJ databases">
        <authorList>
            <person name="Lanie J.A."/>
            <person name="Ng W.-L."/>
            <person name="Kazmierczak K.M."/>
            <person name="Andrzejewski T.M."/>
            <person name="Davidsen T.M."/>
            <person name="Wayne K.J."/>
            <person name="Tettelin H."/>
            <person name="Glass J.I."/>
            <person name="Rusch D."/>
            <person name="Podicherti R."/>
            <person name="Tsui H.-C.T."/>
            <person name="Winkler M.E."/>
        </authorList>
    </citation>
    <scope>NUCLEOTIDE SEQUENCE</scope>
</reference>
<dbReference type="InterPro" id="IPR002694">
    <property type="entry name" value="Znf_CHC2"/>
</dbReference>
<dbReference type="GO" id="GO:0003677">
    <property type="term" value="F:DNA binding"/>
    <property type="evidence" value="ECO:0007669"/>
    <property type="project" value="UniProtKB-KW"/>
</dbReference>
<dbReference type="InterPro" id="IPR030846">
    <property type="entry name" value="DnaG_bac"/>
</dbReference>
<evidence type="ECO:0000313" key="14">
    <source>
        <dbReference type="EMBL" id="SUZ68158.1"/>
    </source>
</evidence>
<dbReference type="GO" id="GO:0005737">
    <property type="term" value="C:cytoplasm"/>
    <property type="evidence" value="ECO:0007669"/>
    <property type="project" value="TreeGrafter"/>
</dbReference>
<dbReference type="GO" id="GO:0008270">
    <property type="term" value="F:zinc ion binding"/>
    <property type="evidence" value="ECO:0007669"/>
    <property type="project" value="UniProtKB-KW"/>
</dbReference>
<evidence type="ECO:0000256" key="12">
    <source>
        <dbReference type="ARBA" id="ARBA00023163"/>
    </source>
</evidence>
<dbReference type="NCBIfam" id="TIGR01391">
    <property type="entry name" value="dnaG"/>
    <property type="match status" value="1"/>
</dbReference>
<dbReference type="GO" id="GO:0003899">
    <property type="term" value="F:DNA-directed RNA polymerase activity"/>
    <property type="evidence" value="ECO:0007669"/>
    <property type="project" value="InterPro"/>
</dbReference>
<name>A0A381PNV3_9ZZZZ</name>
<dbReference type="PANTHER" id="PTHR30313">
    <property type="entry name" value="DNA PRIMASE"/>
    <property type="match status" value="1"/>
</dbReference>
<evidence type="ECO:0000256" key="4">
    <source>
        <dbReference type="ARBA" id="ARBA00022679"/>
    </source>
</evidence>
<evidence type="ECO:0000256" key="10">
    <source>
        <dbReference type="ARBA" id="ARBA00022842"/>
    </source>
</evidence>
<evidence type="ECO:0000256" key="2">
    <source>
        <dbReference type="ARBA" id="ARBA00022478"/>
    </source>
</evidence>
<dbReference type="CDD" id="cd03364">
    <property type="entry name" value="TOPRIM_DnaG_primases"/>
    <property type="match status" value="1"/>
</dbReference>
<dbReference type="HAMAP" id="MF_00974">
    <property type="entry name" value="DNA_primase_DnaG"/>
    <property type="match status" value="1"/>
</dbReference>
<dbReference type="InterPro" id="IPR006171">
    <property type="entry name" value="TOPRIM_dom"/>
</dbReference>
<gene>
    <name evidence="14" type="ORF">METZ01_LOCUS21012</name>
</gene>
<keyword evidence="10" id="KW-0460">Magnesium</keyword>
<keyword evidence="9" id="KW-0862">Zinc</keyword>
<dbReference type="PIRSF" id="PIRSF002811">
    <property type="entry name" value="DnaG"/>
    <property type="match status" value="1"/>
</dbReference>
<dbReference type="AlphaFoldDB" id="A0A381PNV3"/>
<dbReference type="InterPro" id="IPR006295">
    <property type="entry name" value="DNA_primase_DnaG"/>
</dbReference>
<keyword evidence="2" id="KW-0240">DNA-directed RNA polymerase</keyword>
<keyword evidence="11" id="KW-0238">DNA-binding</keyword>
<dbReference type="InterPro" id="IPR034151">
    <property type="entry name" value="TOPRIM_DnaG_bac"/>
</dbReference>
<dbReference type="InterPro" id="IPR036977">
    <property type="entry name" value="DNA_primase_Znf_CHC2"/>
</dbReference>
<feature type="domain" description="Toprim" evidence="13">
    <location>
        <begin position="255"/>
        <end position="340"/>
    </location>
</feature>
<dbReference type="FunFam" id="3.90.580.10:FF:000001">
    <property type="entry name" value="DNA primase"/>
    <property type="match status" value="1"/>
</dbReference>
<keyword evidence="4" id="KW-0808">Transferase</keyword>
<dbReference type="GO" id="GO:1990077">
    <property type="term" value="C:primosome complex"/>
    <property type="evidence" value="ECO:0007669"/>
    <property type="project" value="UniProtKB-KW"/>
</dbReference>
<dbReference type="Gene3D" id="3.40.1360.10">
    <property type="match status" value="1"/>
</dbReference>
<dbReference type="Pfam" id="PF01807">
    <property type="entry name" value="Zn_ribbon_DnaG"/>
    <property type="match status" value="1"/>
</dbReference>
<organism evidence="14">
    <name type="scientific">marine metagenome</name>
    <dbReference type="NCBI Taxonomy" id="408172"/>
    <lineage>
        <taxon>unclassified sequences</taxon>
        <taxon>metagenomes</taxon>
        <taxon>ecological metagenomes</taxon>
    </lineage>
</organism>
<dbReference type="PROSITE" id="PS50880">
    <property type="entry name" value="TOPRIM"/>
    <property type="match status" value="1"/>
</dbReference>
<evidence type="ECO:0000256" key="6">
    <source>
        <dbReference type="ARBA" id="ARBA00022705"/>
    </source>
</evidence>
<proteinExistence type="inferred from homology"/>
<evidence type="ECO:0000256" key="1">
    <source>
        <dbReference type="ARBA" id="ARBA00001947"/>
    </source>
</evidence>
<dbReference type="PANTHER" id="PTHR30313:SF2">
    <property type="entry name" value="DNA PRIMASE"/>
    <property type="match status" value="1"/>
</dbReference>
<keyword evidence="5" id="KW-0548">Nucleotidyltransferase</keyword>
<evidence type="ECO:0000259" key="13">
    <source>
        <dbReference type="PROSITE" id="PS50880"/>
    </source>
</evidence>
<evidence type="ECO:0000256" key="8">
    <source>
        <dbReference type="ARBA" id="ARBA00022771"/>
    </source>
</evidence>
<dbReference type="InterPro" id="IPR050219">
    <property type="entry name" value="DnaG_primase"/>
</dbReference>
<dbReference type="Gene3D" id="3.90.980.10">
    <property type="entry name" value="DNA primase, catalytic core, N-terminal domain"/>
    <property type="match status" value="1"/>
</dbReference>
<dbReference type="SUPFAM" id="SSF56731">
    <property type="entry name" value="DNA primase core"/>
    <property type="match status" value="1"/>
</dbReference>
<dbReference type="SMART" id="SM00400">
    <property type="entry name" value="ZnF_CHCC"/>
    <property type="match status" value="1"/>
</dbReference>
<dbReference type="InterPro" id="IPR037068">
    <property type="entry name" value="DNA_primase_core_N_sf"/>
</dbReference>
<keyword evidence="6" id="KW-0235">DNA replication</keyword>
<keyword evidence="8" id="KW-0863">Zinc-finger</keyword>
<keyword evidence="12" id="KW-0804">Transcription</keyword>
<keyword evidence="3" id="KW-0639">Primosome</keyword>
<dbReference type="EMBL" id="UINC01001032">
    <property type="protein sequence ID" value="SUZ68158.1"/>
    <property type="molecule type" value="Genomic_DNA"/>
</dbReference>
<evidence type="ECO:0000256" key="5">
    <source>
        <dbReference type="ARBA" id="ARBA00022695"/>
    </source>
</evidence>
<sequence>MKYPKNYLEEIKLRLKVSQVVGKTVKLKKRGKEFIGLSPFTNEKTPSFTVSDEKGFYHCFSSGEHGNIFDFLMKTQSLKFGEAVRQLALDAGMQPYRFSSFDLEKEKRYQTYKNILEDYTNYHHRQLILGKNLSATNYLLKRQVNKKIVSEFQLGFVPNNSDYYNGLLKKFTEEEIKQTGLFYKNEKNNKFVDRFHSRIIFPIKNIVGDVVAFGGRIIKESQIAKYINSPETEFYKKGKHIFNLEKVKSVPNKTQEVIVVEGYMDVVSMHSFGIRNVVSNQGTALTENQINLIWKFFNNVILCLDGDVSGQKASLRIAEHLFSFIKENNKIGFVVLPNKLDPDDYIKEKGKDNFEKILKSNLSIEEFIWRTYLNDLDRNDPFAISKFEKKFKSLCQSIQDQTLRKYILEHYLEKIKNLTPLQKNNKFQKRKNVHKVLNETKKILVARDHLTKEEIKEYSILYVMYNYPEIISPRLEILKDIILSSKILNELKSEILYFISKDQFNGKNKEELKKKYLNYIDDINQNSVVKNIFQKKDQNQQVELLNEILKELNEIKFSKKIDKLENRLMKEFDEKSYSDLIQLKSQINKE</sequence>
<evidence type="ECO:0000256" key="11">
    <source>
        <dbReference type="ARBA" id="ARBA00023125"/>
    </source>
</evidence>
<dbReference type="InterPro" id="IPR013264">
    <property type="entry name" value="DNAG_N"/>
</dbReference>
<evidence type="ECO:0000256" key="3">
    <source>
        <dbReference type="ARBA" id="ARBA00022515"/>
    </source>
</evidence>
<dbReference type="GO" id="GO:0000428">
    <property type="term" value="C:DNA-directed RNA polymerase complex"/>
    <property type="evidence" value="ECO:0007669"/>
    <property type="project" value="UniProtKB-KW"/>
</dbReference>